<comment type="catalytic activity">
    <reaction evidence="8 9">
        <text>a long-chain fatty acyl-CoA + 2 NADPH + 2 H(+) = a long-chain primary fatty alcohol + 2 NADP(+) + CoA</text>
        <dbReference type="Rhea" id="RHEA:52716"/>
        <dbReference type="ChEBI" id="CHEBI:15378"/>
        <dbReference type="ChEBI" id="CHEBI:57287"/>
        <dbReference type="ChEBI" id="CHEBI:57783"/>
        <dbReference type="ChEBI" id="CHEBI:58349"/>
        <dbReference type="ChEBI" id="CHEBI:77396"/>
        <dbReference type="ChEBI" id="CHEBI:83139"/>
        <dbReference type="EC" id="1.2.1.84"/>
    </reaction>
</comment>
<dbReference type="Pfam" id="PF03015">
    <property type="entry name" value="Sterile"/>
    <property type="match status" value="1"/>
</dbReference>
<evidence type="ECO:0000259" key="11">
    <source>
        <dbReference type="Pfam" id="PF07993"/>
    </source>
</evidence>
<proteinExistence type="inferred from homology"/>
<comment type="function">
    <text evidence="9">Catalyzes the reduction of fatty acyl-CoA to fatty alcohols.</text>
</comment>
<dbReference type="GO" id="GO:0005777">
    <property type="term" value="C:peroxisome"/>
    <property type="evidence" value="ECO:0007669"/>
    <property type="project" value="TreeGrafter"/>
</dbReference>
<dbReference type="CDD" id="cd09071">
    <property type="entry name" value="FAR_C"/>
    <property type="match status" value="1"/>
</dbReference>
<comment type="caution">
    <text evidence="12">The sequence shown here is derived from an EMBL/GenBank/DDBJ whole genome shotgun (WGS) entry which is preliminary data.</text>
</comment>
<evidence type="ECO:0000313" key="12">
    <source>
        <dbReference type="EMBL" id="RNA15897.1"/>
    </source>
</evidence>
<keyword evidence="7" id="KW-0472">Membrane</keyword>
<dbReference type="FunFam" id="3.40.50.720:FF:000143">
    <property type="entry name" value="Fatty acyl-CoA reductase"/>
    <property type="match status" value="1"/>
</dbReference>
<dbReference type="PANTHER" id="PTHR11011">
    <property type="entry name" value="MALE STERILITY PROTEIN 2-RELATED"/>
    <property type="match status" value="1"/>
</dbReference>
<dbReference type="OrthoDB" id="429813at2759"/>
<dbReference type="EC" id="1.2.1.84" evidence="9"/>
<feature type="domain" description="Fatty acyl-CoA reductase C-terminal" evidence="10">
    <location>
        <begin position="361"/>
        <end position="452"/>
    </location>
</feature>
<dbReference type="Proteomes" id="UP000276133">
    <property type="component" value="Unassembled WGS sequence"/>
</dbReference>
<name>A0A3M7QWY4_BRAPC</name>
<keyword evidence="9" id="KW-0521">NADP</keyword>
<dbReference type="PANTHER" id="PTHR11011:SF45">
    <property type="entry name" value="FATTY ACYL-COA REDUCTASE CG8306-RELATED"/>
    <property type="match status" value="1"/>
</dbReference>
<keyword evidence="3 9" id="KW-0444">Lipid biosynthesis</keyword>
<keyword evidence="9" id="KW-0560">Oxidoreductase</keyword>
<gene>
    <name evidence="12" type="ORF">BpHYR1_053389</name>
</gene>
<dbReference type="InterPro" id="IPR026055">
    <property type="entry name" value="FAR"/>
</dbReference>
<dbReference type="GO" id="GO:0080019">
    <property type="term" value="F:alcohol-forming very long-chain fatty acyl-CoA reductase activity"/>
    <property type="evidence" value="ECO:0007669"/>
    <property type="project" value="InterPro"/>
</dbReference>
<dbReference type="InterPro" id="IPR036291">
    <property type="entry name" value="NAD(P)-bd_dom_sf"/>
</dbReference>
<dbReference type="Pfam" id="PF07993">
    <property type="entry name" value="NAD_binding_4"/>
    <property type="match status" value="1"/>
</dbReference>
<dbReference type="CDD" id="cd05236">
    <property type="entry name" value="FAR-N_SDR_e"/>
    <property type="match status" value="1"/>
</dbReference>
<dbReference type="InterPro" id="IPR013120">
    <property type="entry name" value="FAR_NAD-bd"/>
</dbReference>
<keyword evidence="5" id="KW-1133">Transmembrane helix</keyword>
<dbReference type="GO" id="GO:0102965">
    <property type="term" value="F:alcohol-forming long-chain fatty acyl-CoA reductase activity"/>
    <property type="evidence" value="ECO:0007669"/>
    <property type="project" value="UniProtKB-EC"/>
</dbReference>
<reference evidence="12 13" key="1">
    <citation type="journal article" date="2018" name="Sci. Rep.">
        <title>Genomic signatures of local adaptation to the degree of environmental predictability in rotifers.</title>
        <authorList>
            <person name="Franch-Gras L."/>
            <person name="Hahn C."/>
            <person name="Garcia-Roger E.M."/>
            <person name="Carmona M.J."/>
            <person name="Serra M."/>
            <person name="Gomez A."/>
        </authorList>
    </citation>
    <scope>NUCLEOTIDE SEQUENCE [LARGE SCALE GENOMIC DNA]</scope>
    <source>
        <strain evidence="12">HYR1</strain>
    </source>
</reference>
<organism evidence="12 13">
    <name type="scientific">Brachionus plicatilis</name>
    <name type="common">Marine rotifer</name>
    <name type="synonym">Brachionus muelleri</name>
    <dbReference type="NCBI Taxonomy" id="10195"/>
    <lineage>
        <taxon>Eukaryota</taxon>
        <taxon>Metazoa</taxon>
        <taxon>Spiralia</taxon>
        <taxon>Gnathifera</taxon>
        <taxon>Rotifera</taxon>
        <taxon>Eurotatoria</taxon>
        <taxon>Monogononta</taxon>
        <taxon>Pseudotrocha</taxon>
        <taxon>Ploima</taxon>
        <taxon>Brachionidae</taxon>
        <taxon>Brachionus</taxon>
    </lineage>
</organism>
<evidence type="ECO:0000256" key="6">
    <source>
        <dbReference type="ARBA" id="ARBA00023098"/>
    </source>
</evidence>
<feature type="domain" description="Thioester reductase (TE)" evidence="11">
    <location>
        <begin position="19"/>
        <end position="288"/>
    </location>
</feature>
<dbReference type="GO" id="GO:0016020">
    <property type="term" value="C:membrane"/>
    <property type="evidence" value="ECO:0007669"/>
    <property type="project" value="UniProtKB-SubCell"/>
</dbReference>
<sequence>MSSSESEICQFYKNKSIFITGATGFLGKALVEKLLRSCHDVNAIYILIRHKKGKTPSQRLDEFLDCKVFEKVNEIFPDYRKKLTAIEGDLVEPFLGISETDREILKKNVNVVFHSAATVRFDEPLKIAINMNIFGTKKVIDLCKQMENLKVFVHVSTAYANCERSRVTEEVYPPPVQPEKILEAAEWMDDGLLNLITPSIIKNKPNTYTYTKSIAESLVIKECKEIPCCIVRPSIIGCSWKEPIPGWIDNFNGPTALFPASGTGVLRTMLGHLDAVADLVPVDVVVNNLLASGWFRGVEKTKKILVFHCTSGNRNKLTWGMMEDYGVNCFFKTPYEKVFIVPNPHFTSYKSVKYFRTLFEQLIPAYVMDFVLKILKRKPIFVRIQQKIKKAVTILEYFTTRQWEFTNDNYLMLINNLNETDQKLFNFDVKDLNWKTYVENYCLGTKIFLMNEDVSKIGACRKKIEKMKRIQNLAIFSVYAIVFKFILLRSAHFKAFIQFLFEMAIKFRDYFLKSIQF</sequence>
<dbReference type="EMBL" id="REGN01004851">
    <property type="protein sequence ID" value="RNA15897.1"/>
    <property type="molecule type" value="Genomic_DNA"/>
</dbReference>
<evidence type="ECO:0000256" key="2">
    <source>
        <dbReference type="ARBA" id="ARBA00005928"/>
    </source>
</evidence>
<accession>A0A3M7QWY4</accession>
<dbReference type="AlphaFoldDB" id="A0A3M7QWY4"/>
<evidence type="ECO:0000256" key="1">
    <source>
        <dbReference type="ARBA" id="ARBA00004141"/>
    </source>
</evidence>
<comment type="subcellular location">
    <subcellularLocation>
        <location evidence="1">Membrane</location>
        <topology evidence="1">Multi-pass membrane protein</topology>
    </subcellularLocation>
</comment>
<evidence type="ECO:0000313" key="13">
    <source>
        <dbReference type="Proteomes" id="UP000276133"/>
    </source>
</evidence>
<evidence type="ECO:0000256" key="3">
    <source>
        <dbReference type="ARBA" id="ARBA00022516"/>
    </source>
</evidence>
<evidence type="ECO:0000256" key="7">
    <source>
        <dbReference type="ARBA" id="ARBA00023136"/>
    </source>
</evidence>
<dbReference type="STRING" id="10195.A0A3M7QWY4"/>
<dbReference type="Gene3D" id="3.40.50.720">
    <property type="entry name" value="NAD(P)-binding Rossmann-like Domain"/>
    <property type="match status" value="1"/>
</dbReference>
<comment type="similarity">
    <text evidence="2 9">Belongs to the fatty acyl-CoA reductase family.</text>
</comment>
<protein>
    <recommendedName>
        <fullName evidence="9">Fatty acyl-CoA reductase</fullName>
        <ecNumber evidence="9">1.2.1.84</ecNumber>
    </recommendedName>
</protein>
<evidence type="ECO:0000256" key="9">
    <source>
        <dbReference type="RuleBase" id="RU363097"/>
    </source>
</evidence>
<dbReference type="GO" id="GO:0035336">
    <property type="term" value="P:long-chain fatty-acyl-CoA metabolic process"/>
    <property type="evidence" value="ECO:0007669"/>
    <property type="project" value="TreeGrafter"/>
</dbReference>
<evidence type="ECO:0000256" key="8">
    <source>
        <dbReference type="ARBA" id="ARBA00052530"/>
    </source>
</evidence>
<dbReference type="InterPro" id="IPR033640">
    <property type="entry name" value="FAR_C"/>
</dbReference>
<evidence type="ECO:0000256" key="5">
    <source>
        <dbReference type="ARBA" id="ARBA00022989"/>
    </source>
</evidence>
<evidence type="ECO:0000259" key="10">
    <source>
        <dbReference type="Pfam" id="PF03015"/>
    </source>
</evidence>
<evidence type="ECO:0000256" key="4">
    <source>
        <dbReference type="ARBA" id="ARBA00022692"/>
    </source>
</evidence>
<keyword evidence="4" id="KW-0812">Transmembrane</keyword>
<keyword evidence="13" id="KW-1185">Reference proteome</keyword>
<dbReference type="SUPFAM" id="SSF51735">
    <property type="entry name" value="NAD(P)-binding Rossmann-fold domains"/>
    <property type="match status" value="1"/>
</dbReference>
<keyword evidence="6 9" id="KW-0443">Lipid metabolism</keyword>